<dbReference type="NCBIfam" id="NF041278">
    <property type="entry name" value="CmcJ_NvfI_EfuI"/>
    <property type="match status" value="1"/>
</dbReference>
<comment type="similarity">
    <text evidence="1">Belongs to the asaB hydroxylase/desaturase family.</text>
</comment>
<dbReference type="EMBL" id="WHUW01000012">
    <property type="protein sequence ID" value="KAF8440532.1"/>
    <property type="molecule type" value="Genomic_DNA"/>
</dbReference>
<gene>
    <name evidence="2" type="ORF">L210DRAFT_3645666</name>
</gene>
<keyword evidence="3" id="KW-1185">Reference proteome</keyword>
<dbReference type="InterPro" id="IPR044053">
    <property type="entry name" value="AsaB-like"/>
</dbReference>
<protein>
    <recommendedName>
        <fullName evidence="4">Methyltransferase</fullName>
    </recommendedName>
</protein>
<evidence type="ECO:0008006" key="4">
    <source>
        <dbReference type="Google" id="ProtNLM"/>
    </source>
</evidence>
<accession>A0AAD4BUM8</accession>
<dbReference type="PANTHER" id="PTHR34598:SF3">
    <property type="entry name" value="OXIDOREDUCTASE AN1597"/>
    <property type="match status" value="1"/>
</dbReference>
<organism evidence="2 3">
    <name type="scientific">Boletus edulis BED1</name>
    <dbReference type="NCBI Taxonomy" id="1328754"/>
    <lineage>
        <taxon>Eukaryota</taxon>
        <taxon>Fungi</taxon>
        <taxon>Dikarya</taxon>
        <taxon>Basidiomycota</taxon>
        <taxon>Agaricomycotina</taxon>
        <taxon>Agaricomycetes</taxon>
        <taxon>Agaricomycetidae</taxon>
        <taxon>Boletales</taxon>
        <taxon>Boletineae</taxon>
        <taxon>Boletaceae</taxon>
        <taxon>Boletoideae</taxon>
        <taxon>Boletus</taxon>
    </lineage>
</organism>
<dbReference type="GO" id="GO:0016491">
    <property type="term" value="F:oxidoreductase activity"/>
    <property type="evidence" value="ECO:0007669"/>
    <property type="project" value="InterPro"/>
</dbReference>
<reference evidence="2" key="2">
    <citation type="journal article" date="2020" name="Nat. Commun.">
        <title>Large-scale genome sequencing of mycorrhizal fungi provides insights into the early evolution of symbiotic traits.</title>
        <authorList>
            <person name="Miyauchi S."/>
            <person name="Kiss E."/>
            <person name="Kuo A."/>
            <person name="Drula E."/>
            <person name="Kohler A."/>
            <person name="Sanchez-Garcia M."/>
            <person name="Morin E."/>
            <person name="Andreopoulos B."/>
            <person name="Barry K.W."/>
            <person name="Bonito G."/>
            <person name="Buee M."/>
            <person name="Carver A."/>
            <person name="Chen C."/>
            <person name="Cichocki N."/>
            <person name="Clum A."/>
            <person name="Culley D."/>
            <person name="Crous P.W."/>
            <person name="Fauchery L."/>
            <person name="Girlanda M."/>
            <person name="Hayes R.D."/>
            <person name="Keri Z."/>
            <person name="LaButti K."/>
            <person name="Lipzen A."/>
            <person name="Lombard V."/>
            <person name="Magnuson J."/>
            <person name="Maillard F."/>
            <person name="Murat C."/>
            <person name="Nolan M."/>
            <person name="Ohm R.A."/>
            <person name="Pangilinan J."/>
            <person name="Pereira M.F."/>
            <person name="Perotto S."/>
            <person name="Peter M."/>
            <person name="Pfister S."/>
            <person name="Riley R."/>
            <person name="Sitrit Y."/>
            <person name="Stielow J.B."/>
            <person name="Szollosi G."/>
            <person name="Zifcakova L."/>
            <person name="Stursova M."/>
            <person name="Spatafora J.W."/>
            <person name="Tedersoo L."/>
            <person name="Vaario L.M."/>
            <person name="Yamada A."/>
            <person name="Yan M."/>
            <person name="Wang P."/>
            <person name="Xu J."/>
            <person name="Bruns T."/>
            <person name="Baldrian P."/>
            <person name="Vilgalys R."/>
            <person name="Dunand C."/>
            <person name="Henrissat B."/>
            <person name="Grigoriev I.V."/>
            <person name="Hibbett D."/>
            <person name="Nagy L.G."/>
            <person name="Martin F.M."/>
        </authorList>
    </citation>
    <scope>NUCLEOTIDE SEQUENCE</scope>
    <source>
        <strain evidence="2">BED1</strain>
    </source>
</reference>
<evidence type="ECO:0000313" key="2">
    <source>
        <dbReference type="EMBL" id="KAF8440532.1"/>
    </source>
</evidence>
<dbReference type="Proteomes" id="UP001194468">
    <property type="component" value="Unassembled WGS sequence"/>
</dbReference>
<evidence type="ECO:0000256" key="1">
    <source>
        <dbReference type="ARBA" id="ARBA00023604"/>
    </source>
</evidence>
<comment type="caution">
    <text evidence="2">The sequence shown here is derived from an EMBL/GenBank/DDBJ whole genome shotgun (WGS) entry which is preliminary data.</text>
</comment>
<dbReference type="AlphaFoldDB" id="A0AAD4BUM8"/>
<dbReference type="PANTHER" id="PTHR34598">
    <property type="entry name" value="BLL6449 PROTEIN"/>
    <property type="match status" value="1"/>
</dbReference>
<proteinExistence type="inferred from homology"/>
<sequence>MTSRDVQTTLNYFQPQDEPPYCYFGWKPPTGVPAHNVTNNPQSVVVHDARGKQDAFGLDTSGFQWVNYPSAEKEYVDRERIKTVYYTEVEAILKKYAGAKRVFILEHIIRRNPDPETEPDGWTDRGPAYFVHTEHTLDGVEQIVRRRFPDDAERLLKGRYQIINIWRPIANTVAHYPLGVLDFRSIDVDADLVPLRLMFPKCQGWMYNVKYNPGHKWYYLSDQTPDEVVLFKSFDSDASTARLVPHSAFLDKTSPADAPHRQSIGVRALVFDRE</sequence>
<name>A0AAD4BUM8_BOLED</name>
<reference evidence="2" key="1">
    <citation type="submission" date="2019-10" db="EMBL/GenBank/DDBJ databases">
        <authorList>
            <consortium name="DOE Joint Genome Institute"/>
            <person name="Kuo A."/>
            <person name="Miyauchi S."/>
            <person name="Kiss E."/>
            <person name="Drula E."/>
            <person name="Kohler A."/>
            <person name="Sanchez-Garcia M."/>
            <person name="Andreopoulos B."/>
            <person name="Barry K.W."/>
            <person name="Bonito G."/>
            <person name="Buee M."/>
            <person name="Carver A."/>
            <person name="Chen C."/>
            <person name="Cichocki N."/>
            <person name="Clum A."/>
            <person name="Culley D."/>
            <person name="Crous P.W."/>
            <person name="Fauchery L."/>
            <person name="Girlanda M."/>
            <person name="Hayes R."/>
            <person name="Keri Z."/>
            <person name="LaButti K."/>
            <person name="Lipzen A."/>
            <person name="Lombard V."/>
            <person name="Magnuson J."/>
            <person name="Maillard F."/>
            <person name="Morin E."/>
            <person name="Murat C."/>
            <person name="Nolan M."/>
            <person name="Ohm R."/>
            <person name="Pangilinan J."/>
            <person name="Pereira M."/>
            <person name="Perotto S."/>
            <person name="Peter M."/>
            <person name="Riley R."/>
            <person name="Sitrit Y."/>
            <person name="Stielow B."/>
            <person name="Szollosi G."/>
            <person name="Zifcakova L."/>
            <person name="Stursova M."/>
            <person name="Spatafora J.W."/>
            <person name="Tedersoo L."/>
            <person name="Vaario L.-M."/>
            <person name="Yamada A."/>
            <person name="Yan M."/>
            <person name="Wang P."/>
            <person name="Xu J."/>
            <person name="Bruns T."/>
            <person name="Baldrian P."/>
            <person name="Vilgalys R."/>
            <person name="Henrissat B."/>
            <person name="Grigoriev I.V."/>
            <person name="Hibbett D."/>
            <person name="Nagy L.G."/>
            <person name="Martin F.M."/>
        </authorList>
    </citation>
    <scope>NUCLEOTIDE SEQUENCE</scope>
    <source>
        <strain evidence="2">BED1</strain>
    </source>
</reference>
<evidence type="ECO:0000313" key="3">
    <source>
        <dbReference type="Proteomes" id="UP001194468"/>
    </source>
</evidence>